<dbReference type="PANTHER" id="PTHR31511:SF12">
    <property type="entry name" value="RHO TERMINATION FACTOR N-TERMINAL DOMAIN-CONTAINING PROTEIN"/>
    <property type="match status" value="1"/>
</dbReference>
<protein>
    <recommendedName>
        <fullName evidence="4">DNA-directed DNA polymerase</fullName>
    </recommendedName>
</protein>
<dbReference type="EMBL" id="VUJU01011766">
    <property type="protein sequence ID" value="KAF0710010.1"/>
    <property type="molecule type" value="Genomic_DNA"/>
</dbReference>
<dbReference type="Proteomes" id="UP000478052">
    <property type="component" value="Unassembled WGS sequence"/>
</dbReference>
<feature type="region of interest" description="Disordered" evidence="1">
    <location>
        <begin position="353"/>
        <end position="379"/>
    </location>
</feature>
<dbReference type="PANTHER" id="PTHR31511">
    <property type="entry name" value="PROTEIN CBG23764"/>
    <property type="match status" value="1"/>
</dbReference>
<evidence type="ECO:0000313" key="2">
    <source>
        <dbReference type="EMBL" id="KAF0710010.1"/>
    </source>
</evidence>
<keyword evidence="3" id="KW-1185">Reference proteome</keyword>
<reference evidence="2 3" key="1">
    <citation type="submission" date="2019-08" db="EMBL/GenBank/DDBJ databases">
        <title>Whole genome of Aphis craccivora.</title>
        <authorList>
            <person name="Voronova N.V."/>
            <person name="Shulinski R.S."/>
            <person name="Bandarenka Y.V."/>
            <person name="Zhorov D.G."/>
            <person name="Warner D."/>
        </authorList>
    </citation>
    <scope>NUCLEOTIDE SEQUENCE [LARGE SCALE GENOMIC DNA]</scope>
    <source>
        <strain evidence="2">180601</strain>
        <tissue evidence="2">Whole Body</tissue>
    </source>
</reference>
<proteinExistence type="predicted"/>
<organism evidence="2 3">
    <name type="scientific">Aphis craccivora</name>
    <name type="common">Cowpea aphid</name>
    <dbReference type="NCBI Taxonomy" id="307492"/>
    <lineage>
        <taxon>Eukaryota</taxon>
        <taxon>Metazoa</taxon>
        <taxon>Ecdysozoa</taxon>
        <taxon>Arthropoda</taxon>
        <taxon>Hexapoda</taxon>
        <taxon>Insecta</taxon>
        <taxon>Pterygota</taxon>
        <taxon>Neoptera</taxon>
        <taxon>Paraneoptera</taxon>
        <taxon>Hemiptera</taxon>
        <taxon>Sternorrhyncha</taxon>
        <taxon>Aphidomorpha</taxon>
        <taxon>Aphidoidea</taxon>
        <taxon>Aphididae</taxon>
        <taxon>Aphidini</taxon>
        <taxon>Aphis</taxon>
        <taxon>Aphis</taxon>
    </lineage>
</organism>
<dbReference type="OrthoDB" id="6610558at2759"/>
<sequence length="379" mass="44531">IGRIYEVDVTYPIELHDKHNDLPFLPQNGVPPGSKVKKLMATLESKKKYIIHYRNLQQAIANGLIVEKVHRVVQFNQSAWLAAYISLNTELRKKAKNDFEKDFFKLMNNAIFGKTMESMRKRIYMEMVSSEQRLQKLINKTTFKHSTKYNENLHAVSLENKIIYFCKPIYIGFAVLDISKTLMYDYHYNIHCPLVYYIQTDDFYDDLVKNSELLDRMDTSNLPGNHPCYIAERKKIPGLFSDETDGRIMREFCALRAKSYAYILDDKEKIKAKGIRGHVIKNHMTFENHKKCLFGDADLDFYLQNFSIRSFKHQLNTIKMNKLTYNSFDNKRVIMEDKVHTLAHGHYSLGEDELESEENVEWPDHETDVAGHEWDESDE</sequence>
<dbReference type="AlphaFoldDB" id="A0A6G0VVS2"/>
<comment type="caution">
    <text evidence="2">The sequence shown here is derived from an EMBL/GenBank/DDBJ whole genome shotgun (WGS) entry which is preliminary data.</text>
</comment>
<feature type="non-terminal residue" evidence="2">
    <location>
        <position position="1"/>
    </location>
</feature>
<evidence type="ECO:0000313" key="3">
    <source>
        <dbReference type="Proteomes" id="UP000478052"/>
    </source>
</evidence>
<dbReference type="InterPro" id="IPR043502">
    <property type="entry name" value="DNA/RNA_pol_sf"/>
</dbReference>
<gene>
    <name evidence="2" type="ORF">FWK35_00029959</name>
</gene>
<dbReference type="GO" id="GO:0071897">
    <property type="term" value="P:DNA biosynthetic process"/>
    <property type="evidence" value="ECO:0007669"/>
    <property type="project" value="UniProtKB-ARBA"/>
</dbReference>
<evidence type="ECO:0000256" key="1">
    <source>
        <dbReference type="SAM" id="MobiDB-lite"/>
    </source>
</evidence>
<evidence type="ECO:0008006" key="4">
    <source>
        <dbReference type="Google" id="ProtNLM"/>
    </source>
</evidence>
<name>A0A6G0VVS2_APHCR</name>
<dbReference type="SUPFAM" id="SSF56672">
    <property type="entry name" value="DNA/RNA polymerases"/>
    <property type="match status" value="1"/>
</dbReference>
<feature type="compositionally biased region" description="Basic and acidic residues" evidence="1">
    <location>
        <begin position="362"/>
        <end position="379"/>
    </location>
</feature>
<accession>A0A6G0VVS2</accession>